<dbReference type="Proteomes" id="UP000199137">
    <property type="component" value="Unassembled WGS sequence"/>
</dbReference>
<accession>A0A1I5V3S8</accession>
<dbReference type="PROSITE" id="PS01124">
    <property type="entry name" value="HTH_ARAC_FAMILY_2"/>
    <property type="match status" value="1"/>
</dbReference>
<dbReference type="InterPro" id="IPR035418">
    <property type="entry name" value="AraC-bd_2"/>
</dbReference>
<evidence type="ECO:0000259" key="4">
    <source>
        <dbReference type="PROSITE" id="PS01124"/>
    </source>
</evidence>
<protein>
    <submittedName>
        <fullName evidence="5">AraC-type DNA-binding protein</fullName>
    </submittedName>
</protein>
<name>A0A1I5V3S8_9PSEU</name>
<dbReference type="Gene3D" id="1.10.10.60">
    <property type="entry name" value="Homeodomain-like"/>
    <property type="match status" value="1"/>
</dbReference>
<dbReference type="PANTHER" id="PTHR46796">
    <property type="entry name" value="HTH-TYPE TRANSCRIPTIONAL ACTIVATOR RHAS-RELATED"/>
    <property type="match status" value="1"/>
</dbReference>
<dbReference type="AlphaFoldDB" id="A0A1I5V3S8"/>
<dbReference type="SMART" id="SM00342">
    <property type="entry name" value="HTH_ARAC"/>
    <property type="match status" value="1"/>
</dbReference>
<evidence type="ECO:0000313" key="5">
    <source>
        <dbReference type="EMBL" id="SFQ02163.1"/>
    </source>
</evidence>
<gene>
    <name evidence="5" type="ORF">SAMN05421854_108206</name>
</gene>
<sequence>MTRGLALEPLSLLRGNELFRSGDLDYVRDQVGRVFCPHRLELVGHGARLDARMRTKWLRTIGINLVGYGGEVLVGPGLLNDFLVIMIPLTGHALVRSGNEDIESHPGLATIPHPDRPLTMRWSADCVKLIVRIERSCLEANVREHFGHALDERPIDFRPDMDVASGYGAGWANLALTIAHDLDDEPSLFDDTLLARTWEQILMLSLFRAQSGFGEPESPARSQIASRRHVNAALAAIRHRVDEPWTIERLAREVGTGKRSLQSAFQDAGSTFTGELRDARLRKARDILRVSAPGSVNVASVFARCGLQHHGRASGRYRALFGERPTDTLQR</sequence>
<proteinExistence type="predicted"/>
<dbReference type="GO" id="GO:0003700">
    <property type="term" value="F:DNA-binding transcription factor activity"/>
    <property type="evidence" value="ECO:0007669"/>
    <property type="project" value="InterPro"/>
</dbReference>
<keyword evidence="1" id="KW-0805">Transcription regulation</keyword>
<reference evidence="5 6" key="1">
    <citation type="submission" date="2016-10" db="EMBL/GenBank/DDBJ databases">
        <authorList>
            <person name="de Groot N.N."/>
        </authorList>
    </citation>
    <scope>NUCLEOTIDE SEQUENCE [LARGE SCALE GENOMIC DNA]</scope>
    <source>
        <strain evidence="5 6">DSM 44637</strain>
    </source>
</reference>
<evidence type="ECO:0000256" key="1">
    <source>
        <dbReference type="ARBA" id="ARBA00023015"/>
    </source>
</evidence>
<keyword evidence="3" id="KW-0804">Transcription</keyword>
<dbReference type="Pfam" id="PF14525">
    <property type="entry name" value="AraC_binding_2"/>
    <property type="match status" value="1"/>
</dbReference>
<dbReference type="STRING" id="112413.SAMN05421854_108206"/>
<dbReference type="GO" id="GO:0043565">
    <property type="term" value="F:sequence-specific DNA binding"/>
    <property type="evidence" value="ECO:0007669"/>
    <property type="project" value="InterPro"/>
</dbReference>
<dbReference type="EMBL" id="FOWC01000008">
    <property type="protein sequence ID" value="SFQ02163.1"/>
    <property type="molecule type" value="Genomic_DNA"/>
</dbReference>
<evidence type="ECO:0000256" key="2">
    <source>
        <dbReference type="ARBA" id="ARBA00023125"/>
    </source>
</evidence>
<evidence type="ECO:0000256" key="3">
    <source>
        <dbReference type="ARBA" id="ARBA00023163"/>
    </source>
</evidence>
<dbReference type="InterPro" id="IPR018060">
    <property type="entry name" value="HTH_AraC"/>
</dbReference>
<organism evidence="5 6">
    <name type="scientific">Amycolatopsis rubida</name>
    <dbReference type="NCBI Taxonomy" id="112413"/>
    <lineage>
        <taxon>Bacteria</taxon>
        <taxon>Bacillati</taxon>
        <taxon>Actinomycetota</taxon>
        <taxon>Actinomycetes</taxon>
        <taxon>Pseudonocardiales</taxon>
        <taxon>Pseudonocardiaceae</taxon>
        <taxon>Amycolatopsis</taxon>
    </lineage>
</organism>
<dbReference type="RefSeq" id="WP_167545469.1">
    <property type="nucleotide sequence ID" value="NZ_FOWC01000008.1"/>
</dbReference>
<keyword evidence="2 5" id="KW-0238">DNA-binding</keyword>
<dbReference type="Pfam" id="PF12833">
    <property type="entry name" value="HTH_18"/>
    <property type="match status" value="1"/>
</dbReference>
<dbReference type="InterPro" id="IPR050204">
    <property type="entry name" value="AraC_XylS_family_regulators"/>
</dbReference>
<feature type="domain" description="HTH araC/xylS-type" evidence="4">
    <location>
        <begin position="231"/>
        <end position="331"/>
    </location>
</feature>
<evidence type="ECO:0000313" key="6">
    <source>
        <dbReference type="Proteomes" id="UP000199137"/>
    </source>
</evidence>